<feature type="compositionally biased region" description="Low complexity" evidence="1">
    <location>
        <begin position="103"/>
        <end position="113"/>
    </location>
</feature>
<name>A0A2V5HIL5_ASPV1</name>
<reference evidence="2 3" key="1">
    <citation type="submission" date="2018-02" db="EMBL/GenBank/DDBJ databases">
        <title>The genomes of Aspergillus section Nigri reveals drivers in fungal speciation.</title>
        <authorList>
            <consortium name="DOE Joint Genome Institute"/>
            <person name="Vesth T.C."/>
            <person name="Nybo J."/>
            <person name="Theobald S."/>
            <person name="Brandl J."/>
            <person name="Frisvad J.C."/>
            <person name="Nielsen K.F."/>
            <person name="Lyhne E.K."/>
            <person name="Kogle M.E."/>
            <person name="Kuo A."/>
            <person name="Riley R."/>
            <person name="Clum A."/>
            <person name="Nolan M."/>
            <person name="Lipzen A."/>
            <person name="Salamov A."/>
            <person name="Henrissat B."/>
            <person name="Wiebenga A."/>
            <person name="De vries R.P."/>
            <person name="Grigoriev I.V."/>
            <person name="Mortensen U.H."/>
            <person name="Andersen M.R."/>
            <person name="Baker S.E."/>
        </authorList>
    </citation>
    <scope>NUCLEOTIDE SEQUENCE [LARGE SCALE GENOMIC DNA]</scope>
    <source>
        <strain evidence="2 3">CBS 115571</strain>
    </source>
</reference>
<proteinExistence type="predicted"/>
<organism evidence="2 3">
    <name type="scientific">Aspergillus violaceofuscus (strain CBS 115571)</name>
    <dbReference type="NCBI Taxonomy" id="1450538"/>
    <lineage>
        <taxon>Eukaryota</taxon>
        <taxon>Fungi</taxon>
        <taxon>Dikarya</taxon>
        <taxon>Ascomycota</taxon>
        <taxon>Pezizomycotina</taxon>
        <taxon>Eurotiomycetes</taxon>
        <taxon>Eurotiomycetidae</taxon>
        <taxon>Eurotiales</taxon>
        <taxon>Aspergillaceae</taxon>
        <taxon>Aspergillus</taxon>
    </lineage>
</organism>
<dbReference type="Proteomes" id="UP000249829">
    <property type="component" value="Unassembled WGS sequence"/>
</dbReference>
<dbReference type="AlphaFoldDB" id="A0A2V5HIL5"/>
<evidence type="ECO:0000313" key="2">
    <source>
        <dbReference type="EMBL" id="PYI21203.1"/>
    </source>
</evidence>
<evidence type="ECO:0000313" key="3">
    <source>
        <dbReference type="Proteomes" id="UP000249829"/>
    </source>
</evidence>
<feature type="region of interest" description="Disordered" evidence="1">
    <location>
        <begin position="28"/>
        <end position="53"/>
    </location>
</feature>
<dbReference type="EMBL" id="KZ825118">
    <property type="protein sequence ID" value="PYI21203.1"/>
    <property type="molecule type" value="Genomic_DNA"/>
</dbReference>
<protein>
    <submittedName>
        <fullName evidence="2">Uncharacterized protein</fullName>
    </submittedName>
</protein>
<accession>A0A2V5HIL5</accession>
<sequence length="174" mass="16605">MKHIDKLALAAACLPGMVLKAAPLSEDTANAPSQAGETEPVDQGAESTAEASAAAAAATPGFCDCESSNCTDVEAGGRGAGAGCDGCPGGDSVSPDGRGGYNTLGNGTANSTGNGSGDCADVEAGGRGDGNADGTDDGCDDANANAGSSDGRGGFRLLCIGSPDADPIATVDLF</sequence>
<dbReference type="OMA" id="GACDCEG"/>
<gene>
    <name evidence="2" type="ORF">BO99DRAFT_430869</name>
</gene>
<keyword evidence="3" id="KW-1185">Reference proteome</keyword>
<evidence type="ECO:0000256" key="1">
    <source>
        <dbReference type="SAM" id="MobiDB-lite"/>
    </source>
</evidence>
<feature type="region of interest" description="Disordered" evidence="1">
    <location>
        <begin position="95"/>
        <end position="152"/>
    </location>
</feature>